<dbReference type="EMBL" id="JAENIL010000037">
    <property type="protein sequence ID" value="MBK1878933.1"/>
    <property type="molecule type" value="Genomic_DNA"/>
</dbReference>
<gene>
    <name evidence="6" type="ORF">JIN87_18765</name>
</gene>
<evidence type="ECO:0000256" key="2">
    <source>
        <dbReference type="ARBA" id="ARBA00023015"/>
    </source>
</evidence>
<dbReference type="SUPFAM" id="SSF53850">
    <property type="entry name" value="Periplasmic binding protein-like II"/>
    <property type="match status" value="1"/>
</dbReference>
<dbReference type="PANTHER" id="PTHR30126:SF39">
    <property type="entry name" value="HTH-TYPE TRANSCRIPTIONAL REGULATOR CYSL"/>
    <property type="match status" value="1"/>
</dbReference>
<evidence type="ECO:0000313" key="6">
    <source>
        <dbReference type="EMBL" id="MBK1878933.1"/>
    </source>
</evidence>
<evidence type="ECO:0000313" key="7">
    <source>
        <dbReference type="Proteomes" id="UP000617628"/>
    </source>
</evidence>
<accession>A0A934VSR3</accession>
<dbReference type="SUPFAM" id="SSF46785">
    <property type="entry name" value="Winged helix' DNA-binding domain"/>
    <property type="match status" value="1"/>
</dbReference>
<reference evidence="6" key="1">
    <citation type="submission" date="2021-01" db="EMBL/GenBank/DDBJ databases">
        <title>Modified the classification status of verrucomicrobia.</title>
        <authorList>
            <person name="Feng X."/>
        </authorList>
    </citation>
    <scope>NUCLEOTIDE SEQUENCE</scope>
    <source>
        <strain evidence="6">KCTC 13126</strain>
    </source>
</reference>
<comment type="caution">
    <text evidence="6">The sequence shown here is derived from an EMBL/GenBank/DDBJ whole genome shotgun (WGS) entry which is preliminary data.</text>
</comment>
<organism evidence="6 7">
    <name type="scientific">Pelagicoccus mobilis</name>
    <dbReference type="NCBI Taxonomy" id="415221"/>
    <lineage>
        <taxon>Bacteria</taxon>
        <taxon>Pseudomonadati</taxon>
        <taxon>Verrucomicrobiota</taxon>
        <taxon>Opitutia</taxon>
        <taxon>Puniceicoccales</taxon>
        <taxon>Pelagicoccaceae</taxon>
        <taxon>Pelagicoccus</taxon>
    </lineage>
</organism>
<evidence type="ECO:0000256" key="3">
    <source>
        <dbReference type="ARBA" id="ARBA00023125"/>
    </source>
</evidence>
<evidence type="ECO:0000256" key="4">
    <source>
        <dbReference type="ARBA" id="ARBA00023163"/>
    </source>
</evidence>
<dbReference type="InterPro" id="IPR036390">
    <property type="entry name" value="WH_DNA-bd_sf"/>
</dbReference>
<dbReference type="Pfam" id="PF03466">
    <property type="entry name" value="LysR_substrate"/>
    <property type="match status" value="1"/>
</dbReference>
<dbReference type="PROSITE" id="PS50931">
    <property type="entry name" value="HTH_LYSR"/>
    <property type="match status" value="1"/>
</dbReference>
<dbReference type="PRINTS" id="PR00039">
    <property type="entry name" value="HTHLYSR"/>
</dbReference>
<dbReference type="InterPro" id="IPR000847">
    <property type="entry name" value="LysR_HTH_N"/>
</dbReference>
<evidence type="ECO:0000256" key="1">
    <source>
        <dbReference type="ARBA" id="ARBA00009437"/>
    </source>
</evidence>
<proteinExistence type="inferred from homology"/>
<dbReference type="Gene3D" id="3.40.190.290">
    <property type="match status" value="1"/>
</dbReference>
<keyword evidence="4" id="KW-0804">Transcription</keyword>
<keyword evidence="7" id="KW-1185">Reference proteome</keyword>
<dbReference type="PANTHER" id="PTHR30126">
    <property type="entry name" value="HTH-TYPE TRANSCRIPTIONAL REGULATOR"/>
    <property type="match status" value="1"/>
</dbReference>
<name>A0A934VSR3_9BACT</name>
<keyword evidence="3" id="KW-0238">DNA-binding</keyword>
<dbReference type="InterPro" id="IPR036388">
    <property type="entry name" value="WH-like_DNA-bd_sf"/>
</dbReference>
<dbReference type="FunFam" id="1.10.10.10:FF:000001">
    <property type="entry name" value="LysR family transcriptional regulator"/>
    <property type="match status" value="1"/>
</dbReference>
<dbReference type="InterPro" id="IPR005119">
    <property type="entry name" value="LysR_subst-bd"/>
</dbReference>
<sequence>MLRLHLDKKTRIGKLSSKNMELYQIKTFLAVVEECSVTKAAKRLYTTPPSVSSHIKALEEELGISLFNRSAKGMQLTSEGIAIRDKAERILAAVLDVTSEAASLRGQVLGGLEIGLNSSPNFLKATEFASSLRKEHPGLELNFLSLDSSKIIDAIRTENLDAGFVYTTGKLPDIELLPLQKTPLAIAVPTVWRNEIPDNDWDALAQHSWIYTSCNCAFLHSIETAFQKRNLTFRFNVKADGDEMRAELVAQGLGSAFMEYDRAKLLEEDGTAFIWKCEEEFCNQLYFANLARKSNDPAIKAARDTIAKVWKNNPSECKVS</sequence>
<keyword evidence="2" id="KW-0805">Transcription regulation</keyword>
<dbReference type="Pfam" id="PF00126">
    <property type="entry name" value="HTH_1"/>
    <property type="match status" value="1"/>
</dbReference>
<dbReference type="GO" id="GO:0003700">
    <property type="term" value="F:DNA-binding transcription factor activity"/>
    <property type="evidence" value="ECO:0007669"/>
    <property type="project" value="InterPro"/>
</dbReference>
<dbReference type="Gene3D" id="1.10.10.10">
    <property type="entry name" value="Winged helix-like DNA-binding domain superfamily/Winged helix DNA-binding domain"/>
    <property type="match status" value="1"/>
</dbReference>
<protein>
    <submittedName>
        <fullName evidence="6">LysR family transcriptional regulator</fullName>
    </submittedName>
</protein>
<dbReference type="GO" id="GO:0000976">
    <property type="term" value="F:transcription cis-regulatory region binding"/>
    <property type="evidence" value="ECO:0007669"/>
    <property type="project" value="TreeGrafter"/>
</dbReference>
<comment type="similarity">
    <text evidence="1">Belongs to the LysR transcriptional regulatory family.</text>
</comment>
<dbReference type="AlphaFoldDB" id="A0A934VSR3"/>
<dbReference type="Proteomes" id="UP000617628">
    <property type="component" value="Unassembled WGS sequence"/>
</dbReference>
<dbReference type="RefSeq" id="WP_200357145.1">
    <property type="nucleotide sequence ID" value="NZ_JAENIL010000037.1"/>
</dbReference>
<evidence type="ECO:0000259" key="5">
    <source>
        <dbReference type="PROSITE" id="PS50931"/>
    </source>
</evidence>
<dbReference type="CDD" id="cd05466">
    <property type="entry name" value="PBP2_LTTR_substrate"/>
    <property type="match status" value="1"/>
</dbReference>
<feature type="domain" description="HTH lysR-type" evidence="5">
    <location>
        <begin position="20"/>
        <end position="77"/>
    </location>
</feature>